<dbReference type="GO" id="GO:0005739">
    <property type="term" value="C:mitochondrion"/>
    <property type="evidence" value="ECO:0007669"/>
    <property type="project" value="TreeGrafter"/>
</dbReference>
<dbReference type="PIRSF" id="PIRSF006806">
    <property type="entry name" value="FTHF_cligase"/>
    <property type="match status" value="1"/>
</dbReference>
<accession>A0A9P4VP91</accession>
<evidence type="ECO:0000313" key="7">
    <source>
        <dbReference type="EMBL" id="KAF2835229.1"/>
    </source>
</evidence>
<name>A0A9P4VP91_9PEZI</name>
<keyword evidence="3 6" id="KW-0067">ATP-binding</keyword>
<dbReference type="PANTHER" id="PTHR23407">
    <property type="entry name" value="ATPASE INHIBITOR/5-FORMYLTETRAHYDROFOLATE CYCLO-LIGASE"/>
    <property type="match status" value="1"/>
</dbReference>
<feature type="binding site" evidence="6">
    <location>
        <position position="54"/>
    </location>
    <ligand>
        <name>substrate</name>
    </ligand>
</feature>
<organism evidence="7 8">
    <name type="scientific">Patellaria atrata CBS 101060</name>
    <dbReference type="NCBI Taxonomy" id="1346257"/>
    <lineage>
        <taxon>Eukaryota</taxon>
        <taxon>Fungi</taxon>
        <taxon>Dikarya</taxon>
        <taxon>Ascomycota</taxon>
        <taxon>Pezizomycotina</taxon>
        <taxon>Dothideomycetes</taxon>
        <taxon>Dothideomycetes incertae sedis</taxon>
        <taxon>Patellariales</taxon>
        <taxon>Patellariaceae</taxon>
        <taxon>Patellaria</taxon>
    </lineage>
</organism>
<evidence type="ECO:0000313" key="8">
    <source>
        <dbReference type="Proteomes" id="UP000799429"/>
    </source>
</evidence>
<dbReference type="InterPro" id="IPR002698">
    <property type="entry name" value="FTHF_cligase"/>
</dbReference>
<feature type="binding site" evidence="6">
    <location>
        <begin position="8"/>
        <end position="12"/>
    </location>
    <ligand>
        <name>ATP</name>
        <dbReference type="ChEBI" id="CHEBI:30616"/>
    </ligand>
</feature>
<evidence type="ECO:0000256" key="4">
    <source>
        <dbReference type="ARBA" id="ARBA00036539"/>
    </source>
</evidence>
<dbReference type="InterPro" id="IPR024185">
    <property type="entry name" value="FTHF_cligase-like_sf"/>
</dbReference>
<dbReference type="Pfam" id="PF01812">
    <property type="entry name" value="5-FTHF_cyc-lig"/>
    <property type="match status" value="1"/>
</dbReference>
<evidence type="ECO:0000256" key="1">
    <source>
        <dbReference type="ARBA" id="ARBA00010638"/>
    </source>
</evidence>
<dbReference type="GO" id="GO:0035999">
    <property type="term" value="P:tetrahydrofolate interconversion"/>
    <property type="evidence" value="ECO:0007669"/>
    <property type="project" value="TreeGrafter"/>
</dbReference>
<gene>
    <name evidence="7" type="ORF">M501DRAFT_982394</name>
</gene>
<dbReference type="GO" id="GO:0009396">
    <property type="term" value="P:folic acid-containing compound biosynthetic process"/>
    <property type="evidence" value="ECO:0007669"/>
    <property type="project" value="TreeGrafter"/>
</dbReference>
<comment type="caution">
    <text evidence="7">The sequence shown here is derived from an EMBL/GenBank/DDBJ whole genome shotgun (WGS) entry which is preliminary data.</text>
</comment>
<protein>
    <recommendedName>
        <fullName evidence="5">5-formyltetrahydrofolate cyclo-ligase</fullName>
        <ecNumber evidence="5">6.3.3.2</ecNumber>
    </recommendedName>
</protein>
<dbReference type="PANTHER" id="PTHR23407:SF1">
    <property type="entry name" value="5-FORMYLTETRAHYDROFOLATE CYCLO-LIGASE"/>
    <property type="match status" value="1"/>
</dbReference>
<dbReference type="EC" id="6.3.3.2" evidence="5"/>
<comment type="catalytic activity">
    <reaction evidence="4">
        <text>(6S)-5-formyl-5,6,7,8-tetrahydrofolate + ATP = (6R)-5,10-methenyltetrahydrofolate + ADP + phosphate</text>
        <dbReference type="Rhea" id="RHEA:10488"/>
        <dbReference type="ChEBI" id="CHEBI:30616"/>
        <dbReference type="ChEBI" id="CHEBI:43474"/>
        <dbReference type="ChEBI" id="CHEBI:57455"/>
        <dbReference type="ChEBI" id="CHEBI:57457"/>
        <dbReference type="ChEBI" id="CHEBI:456216"/>
        <dbReference type="EC" id="6.3.3.2"/>
    </reaction>
</comment>
<evidence type="ECO:0000256" key="5">
    <source>
        <dbReference type="ARBA" id="ARBA00038966"/>
    </source>
</evidence>
<dbReference type="OrthoDB" id="2015992at2759"/>
<sequence>MTALRAAKRELRKVIKDALSAVSEDKISGQTATAIKLVFSLPEYQSAKRISIYLSMPTGEISTGALVHDALEKSKKVFIPHTYKLSNPQPGQPSSVMDMIEIRSIEDYEALKLDKWGIPTLDEDAIDGRVNSFGGKGKSLGKAELPRTKGGLDLIVMPGMVFDLNFGRLGHGKGFYDFFLDRYQQYSNHAGSKMPFLVGLTLIEQLLPANESVPMDTTDWRLDALITGDGHILRSNK</sequence>
<keyword evidence="2 6" id="KW-0547">Nucleotide-binding</keyword>
<feature type="binding site" evidence="6">
    <location>
        <position position="60"/>
    </location>
    <ligand>
        <name>substrate</name>
    </ligand>
</feature>
<dbReference type="GO" id="GO:0030272">
    <property type="term" value="F:5-formyltetrahydrofolate cyclo-ligase activity"/>
    <property type="evidence" value="ECO:0007669"/>
    <property type="project" value="UniProtKB-EC"/>
</dbReference>
<keyword evidence="8" id="KW-1185">Reference proteome</keyword>
<dbReference type="GO" id="GO:0005524">
    <property type="term" value="F:ATP binding"/>
    <property type="evidence" value="ECO:0007669"/>
    <property type="project" value="UniProtKB-KW"/>
</dbReference>
<dbReference type="SUPFAM" id="SSF100950">
    <property type="entry name" value="NagB/RpiA/CoA transferase-like"/>
    <property type="match status" value="1"/>
</dbReference>
<evidence type="ECO:0000256" key="2">
    <source>
        <dbReference type="ARBA" id="ARBA00022741"/>
    </source>
</evidence>
<proteinExistence type="inferred from homology"/>
<evidence type="ECO:0000256" key="6">
    <source>
        <dbReference type="PIRSR" id="PIRSR006806-1"/>
    </source>
</evidence>
<evidence type="ECO:0000256" key="3">
    <source>
        <dbReference type="ARBA" id="ARBA00022840"/>
    </source>
</evidence>
<reference evidence="7" key="1">
    <citation type="journal article" date="2020" name="Stud. Mycol.">
        <title>101 Dothideomycetes genomes: a test case for predicting lifestyles and emergence of pathogens.</title>
        <authorList>
            <person name="Haridas S."/>
            <person name="Albert R."/>
            <person name="Binder M."/>
            <person name="Bloem J."/>
            <person name="Labutti K."/>
            <person name="Salamov A."/>
            <person name="Andreopoulos B."/>
            <person name="Baker S."/>
            <person name="Barry K."/>
            <person name="Bills G."/>
            <person name="Bluhm B."/>
            <person name="Cannon C."/>
            <person name="Castanera R."/>
            <person name="Culley D."/>
            <person name="Daum C."/>
            <person name="Ezra D."/>
            <person name="Gonzalez J."/>
            <person name="Henrissat B."/>
            <person name="Kuo A."/>
            <person name="Liang C."/>
            <person name="Lipzen A."/>
            <person name="Lutzoni F."/>
            <person name="Magnuson J."/>
            <person name="Mondo S."/>
            <person name="Nolan M."/>
            <person name="Ohm R."/>
            <person name="Pangilinan J."/>
            <person name="Park H.-J."/>
            <person name="Ramirez L."/>
            <person name="Alfaro M."/>
            <person name="Sun H."/>
            <person name="Tritt A."/>
            <person name="Yoshinaga Y."/>
            <person name="Zwiers L.-H."/>
            <person name="Turgeon B."/>
            <person name="Goodwin S."/>
            <person name="Spatafora J."/>
            <person name="Crous P."/>
            <person name="Grigoriev I."/>
        </authorList>
    </citation>
    <scope>NUCLEOTIDE SEQUENCE</scope>
    <source>
        <strain evidence="7">CBS 101060</strain>
    </source>
</reference>
<dbReference type="Proteomes" id="UP000799429">
    <property type="component" value="Unassembled WGS sequence"/>
</dbReference>
<dbReference type="AlphaFoldDB" id="A0A9P4VP91"/>
<dbReference type="Gene3D" id="3.40.50.10420">
    <property type="entry name" value="NagB/RpiA/CoA transferase-like"/>
    <property type="match status" value="1"/>
</dbReference>
<dbReference type="InterPro" id="IPR037171">
    <property type="entry name" value="NagB/RpiA_transferase-like"/>
</dbReference>
<feature type="binding site" evidence="6">
    <location>
        <begin position="168"/>
        <end position="176"/>
    </location>
    <ligand>
        <name>ATP</name>
        <dbReference type="ChEBI" id="CHEBI:30616"/>
    </ligand>
</feature>
<dbReference type="EMBL" id="MU006110">
    <property type="protein sequence ID" value="KAF2835229.1"/>
    <property type="molecule type" value="Genomic_DNA"/>
</dbReference>
<comment type="similarity">
    <text evidence="1">Belongs to the 5-formyltetrahydrofolate cyclo-ligase family.</text>
</comment>